<comment type="caution">
    <text evidence="1">The sequence shown here is derived from an EMBL/GenBank/DDBJ whole genome shotgun (WGS) entry which is preliminary data.</text>
</comment>
<dbReference type="InterPro" id="IPR009061">
    <property type="entry name" value="DNA-bd_dom_put_sf"/>
</dbReference>
<dbReference type="InterPro" id="IPR010260">
    <property type="entry name" value="AlpA"/>
</dbReference>
<evidence type="ECO:0000313" key="1">
    <source>
        <dbReference type="EMBL" id="MFC3097333.1"/>
    </source>
</evidence>
<dbReference type="PANTHER" id="PTHR36154:SF1">
    <property type="entry name" value="DNA-BINDING TRANSCRIPTIONAL ACTIVATOR ALPA"/>
    <property type="match status" value="1"/>
</dbReference>
<accession>A0ABV7E640</accession>
<dbReference type="RefSeq" id="WP_336926095.1">
    <property type="nucleotide sequence ID" value="NZ_JBANRO010000006.1"/>
</dbReference>
<dbReference type="Pfam" id="PF05930">
    <property type="entry name" value="Phage_AlpA"/>
    <property type="match status" value="1"/>
</dbReference>
<reference evidence="2" key="1">
    <citation type="journal article" date="2019" name="Int. J. Syst. Evol. Microbiol.">
        <title>The Global Catalogue of Microorganisms (GCM) 10K type strain sequencing project: providing services to taxonomists for standard genome sequencing and annotation.</title>
        <authorList>
            <consortium name="The Broad Institute Genomics Platform"/>
            <consortium name="The Broad Institute Genome Sequencing Center for Infectious Disease"/>
            <person name="Wu L."/>
            <person name="Ma J."/>
        </authorList>
    </citation>
    <scope>NUCLEOTIDE SEQUENCE [LARGE SCALE GENOMIC DNA]</scope>
    <source>
        <strain evidence="2">KCTC 52607</strain>
    </source>
</reference>
<gene>
    <name evidence="1" type="ORF">ACFODU_05895</name>
</gene>
<dbReference type="Proteomes" id="UP001595456">
    <property type="component" value="Unassembled WGS sequence"/>
</dbReference>
<dbReference type="PANTHER" id="PTHR36154">
    <property type="entry name" value="DNA-BINDING TRANSCRIPTIONAL ACTIVATOR ALPA"/>
    <property type="match status" value="1"/>
</dbReference>
<dbReference type="InterPro" id="IPR052931">
    <property type="entry name" value="Prophage_regulatory_activator"/>
</dbReference>
<evidence type="ECO:0000313" key="2">
    <source>
        <dbReference type="Proteomes" id="UP001595456"/>
    </source>
</evidence>
<organism evidence="1 2">
    <name type="scientific">Alteraurantiacibacter palmitatis</name>
    <dbReference type="NCBI Taxonomy" id="2054628"/>
    <lineage>
        <taxon>Bacteria</taxon>
        <taxon>Pseudomonadati</taxon>
        <taxon>Pseudomonadota</taxon>
        <taxon>Alphaproteobacteria</taxon>
        <taxon>Sphingomonadales</taxon>
        <taxon>Erythrobacteraceae</taxon>
        <taxon>Alteraurantiacibacter</taxon>
    </lineage>
</organism>
<dbReference type="EMBL" id="JBHRST010000008">
    <property type="protein sequence ID" value="MFC3097333.1"/>
    <property type="molecule type" value="Genomic_DNA"/>
</dbReference>
<name>A0ABV7E640_9SPHN</name>
<keyword evidence="2" id="KW-1185">Reference proteome</keyword>
<dbReference type="Gene3D" id="1.10.238.160">
    <property type="match status" value="1"/>
</dbReference>
<dbReference type="SUPFAM" id="SSF46955">
    <property type="entry name" value="Putative DNA-binding domain"/>
    <property type="match status" value="1"/>
</dbReference>
<sequence length="60" mass="7234">MTERLLRRSEVEKRIGLRRSAIYERISKGTFPEPVRFRDTRAVRWRASEIEKWLADQTVS</sequence>
<protein>
    <submittedName>
        <fullName evidence="1">Helix-turn-helix transcriptional regulator</fullName>
    </submittedName>
</protein>
<proteinExistence type="predicted"/>